<proteinExistence type="predicted"/>
<feature type="region of interest" description="Disordered" evidence="1">
    <location>
        <begin position="171"/>
        <end position="193"/>
    </location>
</feature>
<dbReference type="PANTHER" id="PTHR38846">
    <property type="entry name" value="C3H1-TYPE DOMAIN-CONTAINING PROTEIN"/>
    <property type="match status" value="1"/>
</dbReference>
<name>A0AA39JMP9_9AGAR</name>
<protein>
    <submittedName>
        <fullName evidence="2">Uncharacterized protein</fullName>
    </submittedName>
</protein>
<dbReference type="Proteomes" id="UP001175226">
    <property type="component" value="Unassembled WGS sequence"/>
</dbReference>
<evidence type="ECO:0000256" key="1">
    <source>
        <dbReference type="SAM" id="MobiDB-lite"/>
    </source>
</evidence>
<accession>A0AA39JMP9</accession>
<gene>
    <name evidence="2" type="ORF">EV421DRAFT_1937318</name>
</gene>
<evidence type="ECO:0000313" key="2">
    <source>
        <dbReference type="EMBL" id="KAK0445107.1"/>
    </source>
</evidence>
<reference evidence="2" key="1">
    <citation type="submission" date="2023-06" db="EMBL/GenBank/DDBJ databases">
        <authorList>
            <consortium name="Lawrence Berkeley National Laboratory"/>
            <person name="Ahrendt S."/>
            <person name="Sahu N."/>
            <person name="Indic B."/>
            <person name="Wong-Bajracharya J."/>
            <person name="Merenyi Z."/>
            <person name="Ke H.-M."/>
            <person name="Monk M."/>
            <person name="Kocsube S."/>
            <person name="Drula E."/>
            <person name="Lipzen A."/>
            <person name="Balint B."/>
            <person name="Henrissat B."/>
            <person name="Andreopoulos B."/>
            <person name="Martin F.M."/>
            <person name="Harder C.B."/>
            <person name="Rigling D."/>
            <person name="Ford K.L."/>
            <person name="Foster G.D."/>
            <person name="Pangilinan J."/>
            <person name="Papanicolaou A."/>
            <person name="Barry K."/>
            <person name="LaButti K."/>
            <person name="Viragh M."/>
            <person name="Koriabine M."/>
            <person name="Yan M."/>
            <person name="Riley R."/>
            <person name="Champramary S."/>
            <person name="Plett K.L."/>
            <person name="Tsai I.J."/>
            <person name="Slot J."/>
            <person name="Sipos G."/>
            <person name="Plett J."/>
            <person name="Nagy L.G."/>
            <person name="Grigoriev I.V."/>
        </authorList>
    </citation>
    <scope>NUCLEOTIDE SEQUENCE</scope>
    <source>
        <strain evidence="2">FPL87.14</strain>
    </source>
</reference>
<organism evidence="2 3">
    <name type="scientific">Armillaria borealis</name>
    <dbReference type="NCBI Taxonomy" id="47425"/>
    <lineage>
        <taxon>Eukaryota</taxon>
        <taxon>Fungi</taxon>
        <taxon>Dikarya</taxon>
        <taxon>Basidiomycota</taxon>
        <taxon>Agaricomycotina</taxon>
        <taxon>Agaricomycetes</taxon>
        <taxon>Agaricomycetidae</taxon>
        <taxon>Agaricales</taxon>
        <taxon>Marasmiineae</taxon>
        <taxon>Physalacriaceae</taxon>
        <taxon>Armillaria</taxon>
    </lineage>
</organism>
<evidence type="ECO:0000313" key="3">
    <source>
        <dbReference type="Proteomes" id="UP001175226"/>
    </source>
</evidence>
<feature type="compositionally biased region" description="Acidic residues" evidence="1">
    <location>
        <begin position="184"/>
        <end position="193"/>
    </location>
</feature>
<sequence length="193" mass="22009">MDRLSRHLVATFLNSLPQTRSRRWSHTSSITPIQAFFARYPMFSYDSSKETMAQFHGMASQLSKISLALVQQFNEMYGGDANDLHDWKRLCEVVSRREIVPNDIDACKAVIKNVHVNICDLVDHKVPLPIHDTETALSEYTCRSDYKIFPRGAAVGHEMLRLFLRNIFDPSREREKSSTKSGEGEENGTGESK</sequence>
<dbReference type="EMBL" id="JAUEPT010000017">
    <property type="protein sequence ID" value="KAK0445107.1"/>
    <property type="molecule type" value="Genomic_DNA"/>
</dbReference>
<keyword evidence="3" id="KW-1185">Reference proteome</keyword>
<comment type="caution">
    <text evidence="2">The sequence shown here is derived from an EMBL/GenBank/DDBJ whole genome shotgun (WGS) entry which is preliminary data.</text>
</comment>
<dbReference type="AlphaFoldDB" id="A0AA39JMP9"/>
<dbReference type="PANTHER" id="PTHR38846:SF1">
    <property type="entry name" value="C3H1-TYPE DOMAIN-CONTAINING PROTEIN"/>
    <property type="match status" value="1"/>
</dbReference>